<protein>
    <recommendedName>
        <fullName evidence="2">Enoyl reductase (ER) domain-containing protein</fullName>
    </recommendedName>
</protein>
<dbReference type="Gene3D" id="3.40.50.720">
    <property type="entry name" value="NAD(P)-binding Rossmann-like Domain"/>
    <property type="match status" value="1"/>
</dbReference>
<accession>A0A7S1L969</accession>
<dbReference type="InterPro" id="IPR052733">
    <property type="entry name" value="Chloroplast_QOR"/>
</dbReference>
<dbReference type="PANTHER" id="PTHR44013:SF1">
    <property type="entry name" value="ZINC-TYPE ALCOHOL DEHYDROGENASE-LIKE PROTEIN C16A3.02C"/>
    <property type="match status" value="1"/>
</dbReference>
<name>A0A7S1L969_NEODS</name>
<proteinExistence type="predicted"/>
<dbReference type="Pfam" id="PF13602">
    <property type="entry name" value="ADH_zinc_N_2"/>
    <property type="match status" value="1"/>
</dbReference>
<reference evidence="1" key="1">
    <citation type="submission" date="2021-01" db="EMBL/GenBank/DDBJ databases">
        <authorList>
            <person name="Corre E."/>
            <person name="Pelletier E."/>
            <person name="Niang G."/>
            <person name="Scheremetjew M."/>
            <person name="Finn R."/>
            <person name="Kale V."/>
            <person name="Holt S."/>
            <person name="Cochrane G."/>
            <person name="Meng A."/>
            <person name="Brown T."/>
            <person name="Cohen L."/>
        </authorList>
    </citation>
    <scope>NUCLEOTIDE SEQUENCE</scope>
    <source>
        <strain evidence="1">CCAP 1951/1</strain>
    </source>
</reference>
<dbReference type="Gene3D" id="3.90.180.10">
    <property type="entry name" value="Medium-chain alcohol dehydrogenases, catalytic domain"/>
    <property type="match status" value="1"/>
</dbReference>
<sequence length="229" mass="24369">MLAKVPDGVSMKEAAVVGLAGNTAYHGLVDNLKFGPNCGKKLLVLGGSTATGMFALQIARHFNCPAIACTSTSEELCKSLGATKVIDYRKEDWSEVLRGEEYDAVFDAMGGYQSYVDSAKVLKKSGTFYSIVGDHPDGTLSFGKMVGVAGAIAFRGRFLGPYYKIAISLPSTPDHGLRFFLGLMAEGKAKAVLDPAEPFEFSQAGAVAMFNKQASGRCKGKLLMCVRAE</sequence>
<dbReference type="SUPFAM" id="SSF51735">
    <property type="entry name" value="NAD(P)-binding Rossmann-fold domains"/>
    <property type="match status" value="1"/>
</dbReference>
<evidence type="ECO:0000313" key="1">
    <source>
        <dbReference type="EMBL" id="CAD9097841.1"/>
    </source>
</evidence>
<gene>
    <name evidence="1" type="ORF">NDES1114_LOCUS5521</name>
</gene>
<evidence type="ECO:0008006" key="2">
    <source>
        <dbReference type="Google" id="ProtNLM"/>
    </source>
</evidence>
<dbReference type="EMBL" id="HBGF01008195">
    <property type="protein sequence ID" value="CAD9097841.1"/>
    <property type="molecule type" value="Transcribed_RNA"/>
</dbReference>
<dbReference type="AlphaFoldDB" id="A0A7S1L969"/>
<dbReference type="InterPro" id="IPR036291">
    <property type="entry name" value="NAD(P)-bd_dom_sf"/>
</dbReference>
<organism evidence="1">
    <name type="scientific">Neobodo designis</name>
    <name type="common">Flagellated protozoan</name>
    <name type="synonym">Bodo designis</name>
    <dbReference type="NCBI Taxonomy" id="312471"/>
    <lineage>
        <taxon>Eukaryota</taxon>
        <taxon>Discoba</taxon>
        <taxon>Euglenozoa</taxon>
        <taxon>Kinetoplastea</taxon>
        <taxon>Metakinetoplastina</taxon>
        <taxon>Neobodonida</taxon>
        <taxon>Neobodo</taxon>
    </lineage>
</organism>
<dbReference type="PANTHER" id="PTHR44013">
    <property type="entry name" value="ZINC-TYPE ALCOHOL DEHYDROGENASE-LIKE PROTEIN C16A3.02C"/>
    <property type="match status" value="1"/>
</dbReference>